<evidence type="ECO:0000256" key="8">
    <source>
        <dbReference type="ARBA" id="ARBA00023136"/>
    </source>
</evidence>
<keyword evidence="8 12" id="KW-0472">Membrane</keyword>
<feature type="domain" description="G-protein coupled receptors family 1 profile" evidence="13">
    <location>
        <begin position="313"/>
        <end position="559"/>
    </location>
</feature>
<dbReference type="PRINTS" id="PR00245">
    <property type="entry name" value="OLFACTORYR"/>
</dbReference>
<proteinExistence type="predicted"/>
<evidence type="ECO:0000256" key="4">
    <source>
        <dbReference type="ARBA" id="ARBA00022692"/>
    </source>
</evidence>
<dbReference type="InterPro" id="IPR050516">
    <property type="entry name" value="Olfactory_GPCR"/>
</dbReference>
<evidence type="ECO:0000256" key="12">
    <source>
        <dbReference type="SAM" id="Phobius"/>
    </source>
</evidence>
<dbReference type="PRINTS" id="PR00237">
    <property type="entry name" value="GPCRRHODOPSN"/>
</dbReference>
<protein>
    <submittedName>
        <fullName evidence="14">Olfactory receptor 12</fullName>
    </submittedName>
</protein>
<dbReference type="GO" id="GO:0004984">
    <property type="term" value="F:olfactory receptor activity"/>
    <property type="evidence" value="ECO:0007669"/>
    <property type="project" value="InterPro"/>
</dbReference>
<evidence type="ECO:0000313" key="14">
    <source>
        <dbReference type="EMBL" id="KAG8509301.1"/>
    </source>
</evidence>
<feature type="transmembrane region" description="Helical" evidence="12">
    <location>
        <begin position="507"/>
        <end position="530"/>
    </location>
</feature>
<feature type="region of interest" description="Disordered" evidence="11">
    <location>
        <begin position="256"/>
        <end position="296"/>
    </location>
</feature>
<evidence type="ECO:0000256" key="3">
    <source>
        <dbReference type="ARBA" id="ARBA00022475"/>
    </source>
</evidence>
<accession>A0A8J6DID6</accession>
<dbReference type="GO" id="GO:0005886">
    <property type="term" value="C:plasma membrane"/>
    <property type="evidence" value="ECO:0007669"/>
    <property type="project" value="UniProtKB-SubCell"/>
</dbReference>
<gene>
    <name evidence="14" type="ORF">J0S82_001439</name>
</gene>
<evidence type="ECO:0000256" key="10">
    <source>
        <dbReference type="ARBA" id="ARBA00023224"/>
    </source>
</evidence>
<feature type="domain" description="G-protein coupled receptors family 1 profile" evidence="13">
    <location>
        <begin position="1"/>
        <end position="173"/>
    </location>
</feature>
<sequence length="578" mass="61047">MANVTELLLLGLPEDRALQRLCAAVFLLTYLAALGCVYGSLHAAGTLSVRFCGPSIVRQFFCDVPSLLALACPGEQRLEFAFVVGSCGFSFLCFALMVMSYAHVFSAVLRIPSAQGRRKTVSTCLPHLSVVALFLFSGIITYLAKNFRSSPSLKLAVSALYTVLPPCLNPVIYSLRNRDMRAALGKLVSGENPLLTWSGAACSEDGVEGPAPRLRCPRPVVRALWSLWSCCWAWPQGGSAAGRLLRGFRVSPPASQPSGALGCAHRPSTPSPPRAARQPPQSGDGESHAGRGVRPAGFRGGPGTQALLFLTFLGLYLLAVLGNAGMVVVIGANPPNPAYPDSLSALDVCYSSTIAPRALADCLRADRSMSFGGCATQFFFLSLFGTAEAFLLAAMAYDRVLVICSPLRYSARMSRAVSFLCGLGNAATQTAMTFSSPFCGSNEVNDFCDVPPLLALSCSDTALNELVLLDLCGSITVGTFLAVLGSYASILAAILRIRTQSGRRAAFSTCAAHLAGVSLFFGAVLFVYAQPGAAAAPEQSKAVSVFYAVVVPTLNPLVYSLRNKDVKRALRRLAPGPA</sequence>
<feature type="transmembrane region" description="Helical" evidence="12">
    <location>
        <begin position="475"/>
        <end position="495"/>
    </location>
</feature>
<evidence type="ECO:0000256" key="7">
    <source>
        <dbReference type="ARBA" id="ARBA00023040"/>
    </source>
</evidence>
<keyword evidence="4 12" id="KW-0812">Transmembrane</keyword>
<comment type="subcellular location">
    <subcellularLocation>
        <location evidence="2">Cell membrane</location>
        <topology evidence="2">Multi-pass membrane protein</topology>
    </subcellularLocation>
</comment>
<name>A0A8J6DID6_GALPY</name>
<feature type="transmembrane region" description="Helical" evidence="12">
    <location>
        <begin position="21"/>
        <end position="41"/>
    </location>
</feature>
<dbReference type="InterPro" id="IPR000725">
    <property type="entry name" value="Olfact_rcpt"/>
</dbReference>
<dbReference type="GO" id="GO:0004930">
    <property type="term" value="F:G protein-coupled receptor activity"/>
    <property type="evidence" value="ECO:0007669"/>
    <property type="project" value="UniProtKB-KW"/>
</dbReference>
<feature type="transmembrane region" description="Helical" evidence="12">
    <location>
        <begin position="156"/>
        <end position="175"/>
    </location>
</feature>
<dbReference type="InterPro" id="IPR000276">
    <property type="entry name" value="GPCR_Rhodpsn"/>
</dbReference>
<evidence type="ECO:0000256" key="1">
    <source>
        <dbReference type="ARBA" id="ARBA00003929"/>
    </source>
</evidence>
<evidence type="ECO:0000256" key="9">
    <source>
        <dbReference type="ARBA" id="ARBA00023170"/>
    </source>
</evidence>
<dbReference type="EMBL" id="JAGFMF010011956">
    <property type="protein sequence ID" value="KAG8509301.1"/>
    <property type="molecule type" value="Genomic_DNA"/>
</dbReference>
<dbReference type="PROSITE" id="PS50262">
    <property type="entry name" value="G_PROTEIN_RECEP_F1_2"/>
    <property type="match status" value="2"/>
</dbReference>
<feature type="transmembrane region" description="Helical" evidence="12">
    <location>
        <begin position="125"/>
        <end position="144"/>
    </location>
</feature>
<keyword evidence="3" id="KW-1003">Cell membrane</keyword>
<feature type="transmembrane region" description="Helical" evidence="12">
    <location>
        <begin position="80"/>
        <end position="104"/>
    </location>
</feature>
<reference evidence="14" key="1">
    <citation type="journal article" date="2021" name="Evol. Appl.">
        <title>The genome of the Pyrenean desman and the effects of bottlenecks and inbreeding on the genomic landscape of an endangered species.</title>
        <authorList>
            <person name="Escoda L."/>
            <person name="Castresana J."/>
        </authorList>
    </citation>
    <scope>NUCLEOTIDE SEQUENCE</scope>
    <source>
        <strain evidence="14">IBE-C5619</strain>
    </source>
</reference>
<dbReference type="Pfam" id="PF13853">
    <property type="entry name" value="7tm_4"/>
    <property type="match status" value="2"/>
</dbReference>
<dbReference type="SUPFAM" id="SSF81321">
    <property type="entry name" value="Family A G protein-coupled receptor-like"/>
    <property type="match status" value="2"/>
</dbReference>
<keyword evidence="15" id="KW-1185">Reference proteome</keyword>
<dbReference type="Proteomes" id="UP000700334">
    <property type="component" value="Unassembled WGS sequence"/>
</dbReference>
<dbReference type="Gene3D" id="1.20.1070.10">
    <property type="entry name" value="Rhodopsin 7-helix transmembrane proteins"/>
    <property type="match status" value="2"/>
</dbReference>
<keyword evidence="10" id="KW-0807">Transducer</keyword>
<evidence type="ECO:0000256" key="11">
    <source>
        <dbReference type="SAM" id="MobiDB-lite"/>
    </source>
</evidence>
<feature type="transmembrane region" description="Helical" evidence="12">
    <location>
        <begin position="417"/>
        <end position="435"/>
    </location>
</feature>
<comment type="function">
    <text evidence="1">Putative odorant or sperm cell receptor.</text>
</comment>
<dbReference type="PANTHER" id="PTHR26452">
    <property type="entry name" value="OLFACTORY RECEPTOR"/>
    <property type="match status" value="1"/>
</dbReference>
<dbReference type="FunFam" id="1.20.1070.10:FF:000003">
    <property type="entry name" value="Olfactory receptor"/>
    <property type="match status" value="1"/>
</dbReference>
<dbReference type="OrthoDB" id="10017003at2759"/>
<evidence type="ECO:0000256" key="2">
    <source>
        <dbReference type="ARBA" id="ARBA00004651"/>
    </source>
</evidence>
<feature type="transmembrane region" description="Helical" evidence="12">
    <location>
        <begin position="307"/>
        <end position="332"/>
    </location>
</feature>
<organism evidence="14 15">
    <name type="scientific">Galemys pyrenaicus</name>
    <name type="common">Iberian desman</name>
    <name type="synonym">Pyrenean desman</name>
    <dbReference type="NCBI Taxonomy" id="202257"/>
    <lineage>
        <taxon>Eukaryota</taxon>
        <taxon>Metazoa</taxon>
        <taxon>Chordata</taxon>
        <taxon>Craniata</taxon>
        <taxon>Vertebrata</taxon>
        <taxon>Euteleostomi</taxon>
        <taxon>Mammalia</taxon>
        <taxon>Eutheria</taxon>
        <taxon>Laurasiatheria</taxon>
        <taxon>Eulipotyphla</taxon>
        <taxon>Talpidae</taxon>
        <taxon>Galemys</taxon>
    </lineage>
</organism>
<keyword evidence="5" id="KW-0716">Sensory transduction</keyword>
<evidence type="ECO:0000313" key="15">
    <source>
        <dbReference type="Proteomes" id="UP000700334"/>
    </source>
</evidence>
<keyword evidence="9 14" id="KW-0675">Receptor</keyword>
<evidence type="ECO:0000256" key="6">
    <source>
        <dbReference type="ARBA" id="ARBA00022989"/>
    </source>
</evidence>
<feature type="transmembrane region" description="Helical" evidence="12">
    <location>
        <begin position="378"/>
        <end position="397"/>
    </location>
</feature>
<evidence type="ECO:0000259" key="13">
    <source>
        <dbReference type="PROSITE" id="PS50262"/>
    </source>
</evidence>
<dbReference type="AlphaFoldDB" id="A0A8J6DID6"/>
<keyword evidence="5" id="KW-0552">Olfaction</keyword>
<keyword evidence="7" id="KW-0297">G-protein coupled receptor</keyword>
<keyword evidence="6 12" id="KW-1133">Transmembrane helix</keyword>
<evidence type="ECO:0000256" key="5">
    <source>
        <dbReference type="ARBA" id="ARBA00022725"/>
    </source>
</evidence>
<dbReference type="InterPro" id="IPR017452">
    <property type="entry name" value="GPCR_Rhodpsn_7TM"/>
</dbReference>
<comment type="caution">
    <text evidence="14">The sequence shown here is derived from an EMBL/GenBank/DDBJ whole genome shotgun (WGS) entry which is preliminary data.</text>
</comment>
<feature type="transmembrane region" description="Helical" evidence="12">
    <location>
        <begin position="542"/>
        <end position="561"/>
    </location>
</feature>